<organism evidence="2 3">
    <name type="scientific">Muricoccus vinaceus</name>
    <dbReference type="NCBI Taxonomy" id="424704"/>
    <lineage>
        <taxon>Bacteria</taxon>
        <taxon>Pseudomonadati</taxon>
        <taxon>Pseudomonadota</taxon>
        <taxon>Alphaproteobacteria</taxon>
        <taxon>Acetobacterales</taxon>
        <taxon>Roseomonadaceae</taxon>
        <taxon>Muricoccus</taxon>
    </lineage>
</organism>
<dbReference type="EMBL" id="JBHLVZ010000084">
    <property type="protein sequence ID" value="MFC0388818.1"/>
    <property type="molecule type" value="Genomic_DNA"/>
</dbReference>
<comment type="caution">
    <text evidence="2">The sequence shown here is derived from an EMBL/GenBank/DDBJ whole genome shotgun (WGS) entry which is preliminary data.</text>
</comment>
<dbReference type="Proteomes" id="UP001589789">
    <property type="component" value="Unassembled WGS sequence"/>
</dbReference>
<name>A0ABV6IYW3_9PROT</name>
<protein>
    <recommendedName>
        <fullName evidence="4">5-deoxy-glucuronate isomerase</fullName>
    </recommendedName>
</protein>
<accession>A0ABV6IYW3</accession>
<reference evidence="2 3" key="1">
    <citation type="submission" date="2024-09" db="EMBL/GenBank/DDBJ databases">
        <authorList>
            <person name="Sun Q."/>
            <person name="Mori K."/>
        </authorList>
    </citation>
    <scope>NUCLEOTIDE SEQUENCE [LARGE SCALE GENOMIC DNA]</scope>
    <source>
        <strain evidence="2 3">CCM 7468</strain>
    </source>
</reference>
<feature type="compositionally biased region" description="Low complexity" evidence="1">
    <location>
        <begin position="7"/>
        <end position="17"/>
    </location>
</feature>
<dbReference type="Gene3D" id="2.60.120.10">
    <property type="entry name" value="Jelly Rolls"/>
    <property type="match status" value="1"/>
</dbReference>
<feature type="region of interest" description="Disordered" evidence="1">
    <location>
        <begin position="1"/>
        <end position="22"/>
    </location>
</feature>
<dbReference type="InterPro" id="IPR014710">
    <property type="entry name" value="RmlC-like_jellyroll"/>
</dbReference>
<dbReference type="RefSeq" id="WP_377055575.1">
    <property type="nucleotide sequence ID" value="NZ_JBHLVZ010000084.1"/>
</dbReference>
<keyword evidence="3" id="KW-1185">Reference proteome</keyword>
<evidence type="ECO:0000256" key="1">
    <source>
        <dbReference type="SAM" id="MobiDB-lite"/>
    </source>
</evidence>
<evidence type="ECO:0000313" key="3">
    <source>
        <dbReference type="Proteomes" id="UP001589789"/>
    </source>
</evidence>
<evidence type="ECO:0000313" key="2">
    <source>
        <dbReference type="EMBL" id="MFC0388818.1"/>
    </source>
</evidence>
<evidence type="ECO:0008006" key="4">
    <source>
        <dbReference type="Google" id="ProtNLM"/>
    </source>
</evidence>
<sequence>MYDQTDPRAALAAAPAGQTPPPTAFAPAQYARFYEAEPQEDDAGGRHWYARAQNFLVAYTEARLGAVLARQAQPDEYGVLLPDADSEVAVEVAGQRHVLAGNSLAFVPPGDSRIEVLRPGRVVRLFTTRAADLAARCSNAAAFAEPQPNIPPLRPWPAPPGGLIYRSYSLDVPPDPTRFGRIWRCTTLMVNVLDPADGPRDPRKMSPHHHDDFEQGSLVLDGAYTHHLRWPWMTDMTIWREDEHEYCRGASLTVIPPPSIHTSEAKEPGQMVDLFCPPRLDFSSKPGWVLNAADYPMPSSSP</sequence>
<gene>
    <name evidence="2" type="ORF">ACFFIC_25205</name>
</gene>
<proteinExistence type="predicted"/>